<reference evidence="1" key="1">
    <citation type="journal article" date="2015" name="Nature">
        <title>Complex archaea that bridge the gap between prokaryotes and eukaryotes.</title>
        <authorList>
            <person name="Spang A."/>
            <person name="Saw J.H."/>
            <person name="Jorgensen S.L."/>
            <person name="Zaremba-Niedzwiedzka K."/>
            <person name="Martijn J."/>
            <person name="Lind A.E."/>
            <person name="van Eijk R."/>
            <person name="Schleper C."/>
            <person name="Guy L."/>
            <person name="Ettema T.J."/>
        </authorList>
    </citation>
    <scope>NUCLEOTIDE SEQUENCE</scope>
</reference>
<proteinExistence type="predicted"/>
<protein>
    <recommendedName>
        <fullName evidence="2">Lipoprotein</fullName>
    </recommendedName>
</protein>
<name>A0A0F9T1U1_9ZZZZ</name>
<dbReference type="AlphaFoldDB" id="A0A0F9T1U1"/>
<accession>A0A0F9T1U1</accession>
<dbReference type="EMBL" id="LAZR01002037">
    <property type="protein sequence ID" value="KKN35448.1"/>
    <property type="molecule type" value="Genomic_DNA"/>
</dbReference>
<evidence type="ECO:0000313" key="1">
    <source>
        <dbReference type="EMBL" id="KKN35448.1"/>
    </source>
</evidence>
<dbReference type="PROSITE" id="PS51257">
    <property type="entry name" value="PROKAR_LIPOPROTEIN"/>
    <property type="match status" value="1"/>
</dbReference>
<sequence>MKKTMIMLIFIILGVVGCDKRGTIEQEVERDSYIKDTFIVRTTLWVGTPIFNCRDIEEYLFQYNVPRCDVERTKESQYKKIYPVYLRLKTAIADKRIKTGTIQLEP</sequence>
<comment type="caution">
    <text evidence="1">The sequence shown here is derived from an EMBL/GenBank/DDBJ whole genome shotgun (WGS) entry which is preliminary data.</text>
</comment>
<organism evidence="1">
    <name type="scientific">marine sediment metagenome</name>
    <dbReference type="NCBI Taxonomy" id="412755"/>
    <lineage>
        <taxon>unclassified sequences</taxon>
        <taxon>metagenomes</taxon>
        <taxon>ecological metagenomes</taxon>
    </lineage>
</organism>
<evidence type="ECO:0008006" key="2">
    <source>
        <dbReference type="Google" id="ProtNLM"/>
    </source>
</evidence>
<gene>
    <name evidence="1" type="ORF">LCGC14_0783510</name>
</gene>